<reference evidence="19 20" key="1">
    <citation type="submission" date="2019-12" db="EMBL/GenBank/DDBJ databases">
        <title>Novel species isolated from a subtropical stream in China.</title>
        <authorList>
            <person name="Lu H."/>
        </authorList>
    </citation>
    <scope>NUCLEOTIDE SEQUENCE [LARGE SCALE GENOMIC DNA]</scope>
    <source>
        <strain evidence="19 20">FT127W</strain>
    </source>
</reference>
<feature type="domain" description="AAA" evidence="17">
    <location>
        <begin position="556"/>
        <end position="677"/>
    </location>
</feature>
<keyword evidence="4" id="KW-0997">Cell inner membrane</keyword>
<dbReference type="SUPFAM" id="SSF52540">
    <property type="entry name" value="P-loop containing nucleoside triphosphate hydrolases"/>
    <property type="match status" value="1"/>
</dbReference>
<evidence type="ECO:0000256" key="13">
    <source>
        <dbReference type="ARBA" id="ARBA00053015"/>
    </source>
</evidence>
<dbReference type="AlphaFoldDB" id="A0A7X4KQI2"/>
<feature type="coiled-coil region" evidence="14">
    <location>
        <begin position="290"/>
        <end position="324"/>
    </location>
</feature>
<keyword evidence="20" id="KW-1185">Reference proteome</keyword>
<dbReference type="Pfam" id="PF13614">
    <property type="entry name" value="AAA_31"/>
    <property type="match status" value="1"/>
</dbReference>
<dbReference type="InterPro" id="IPR027417">
    <property type="entry name" value="P-loop_NTPase"/>
</dbReference>
<dbReference type="Pfam" id="PF13807">
    <property type="entry name" value="GNVR"/>
    <property type="match status" value="1"/>
</dbReference>
<evidence type="ECO:0000313" key="20">
    <source>
        <dbReference type="Proteomes" id="UP000450676"/>
    </source>
</evidence>
<dbReference type="InterPro" id="IPR005702">
    <property type="entry name" value="Wzc-like_C"/>
</dbReference>
<keyword evidence="8" id="KW-0418">Kinase</keyword>
<protein>
    <submittedName>
        <fullName evidence="19">AAA family ATPase</fullName>
    </submittedName>
</protein>
<keyword evidence="5" id="KW-0808">Transferase</keyword>
<keyword evidence="14" id="KW-0175">Coiled coil</keyword>
<dbReference type="InterPro" id="IPR003856">
    <property type="entry name" value="LPS_length_determ_N"/>
</dbReference>
<evidence type="ECO:0000259" key="16">
    <source>
        <dbReference type="Pfam" id="PF02706"/>
    </source>
</evidence>
<keyword evidence="11 15" id="KW-0472">Membrane</keyword>
<evidence type="ECO:0000256" key="2">
    <source>
        <dbReference type="ARBA" id="ARBA00008883"/>
    </source>
</evidence>
<feature type="transmembrane region" description="Helical" evidence="15">
    <location>
        <begin position="46"/>
        <end position="65"/>
    </location>
</feature>
<keyword evidence="10 15" id="KW-1133">Transmembrane helix</keyword>
<comment type="catalytic activity">
    <reaction evidence="13">
        <text>L-tyrosyl-[protein] + ATP = O-phospho-L-tyrosyl-[protein] + ADP + H(+)</text>
        <dbReference type="Rhea" id="RHEA:10596"/>
        <dbReference type="Rhea" id="RHEA-COMP:10136"/>
        <dbReference type="Rhea" id="RHEA-COMP:20101"/>
        <dbReference type="ChEBI" id="CHEBI:15378"/>
        <dbReference type="ChEBI" id="CHEBI:30616"/>
        <dbReference type="ChEBI" id="CHEBI:46858"/>
        <dbReference type="ChEBI" id="CHEBI:61978"/>
        <dbReference type="ChEBI" id="CHEBI:456216"/>
    </reaction>
</comment>
<keyword evidence="7" id="KW-0547">Nucleotide-binding</keyword>
<evidence type="ECO:0000256" key="7">
    <source>
        <dbReference type="ARBA" id="ARBA00022741"/>
    </source>
</evidence>
<gene>
    <name evidence="19" type="ORF">GTP77_29140</name>
</gene>
<name>A0A7X4KQI2_9BURK</name>
<dbReference type="PANTHER" id="PTHR32309:SF32">
    <property type="entry name" value="TYROSINE-PROTEIN KINASE ETK-RELATED"/>
    <property type="match status" value="1"/>
</dbReference>
<evidence type="ECO:0000256" key="12">
    <source>
        <dbReference type="ARBA" id="ARBA00023137"/>
    </source>
</evidence>
<organism evidence="19 20">
    <name type="scientific">Pseudoduganella aquatica</name>
    <dbReference type="NCBI Taxonomy" id="2660641"/>
    <lineage>
        <taxon>Bacteria</taxon>
        <taxon>Pseudomonadati</taxon>
        <taxon>Pseudomonadota</taxon>
        <taxon>Betaproteobacteria</taxon>
        <taxon>Burkholderiales</taxon>
        <taxon>Oxalobacteraceae</taxon>
        <taxon>Telluria group</taxon>
        <taxon>Pseudoduganella</taxon>
    </lineage>
</organism>
<comment type="similarity">
    <text evidence="2">Belongs to the etk/wzc family.</text>
</comment>
<evidence type="ECO:0000256" key="3">
    <source>
        <dbReference type="ARBA" id="ARBA00022475"/>
    </source>
</evidence>
<dbReference type="Pfam" id="PF23607">
    <property type="entry name" value="WZC_N"/>
    <property type="match status" value="1"/>
</dbReference>
<accession>A0A7X4KQI2</accession>
<keyword evidence="6 15" id="KW-0812">Transmembrane</keyword>
<sequence length="746" mass="81239">MRPHDPKLPALAPYHAAPLQPAPPPPRHEAEVELSAYARLLAESRWHILGITLACLLAGLLYLALAQPVYEASLLVHVEEDKPNNAKSMIGEISSLFEVKAAAISEMELIKSRMVIGKSVDRLGLYIDARPEYLPLVGRLIAAQRSGLSEPGLFGHGGYVWGAEKISVDELYAPEPLQDAEFVLTVLDGGQFLLTQRAYGLAMRGQVGPRQVFSLPQGRLTVRVAAIEARPGARFRLRYLPKLAAIERVQKAMTVAEIGKQSGLIGVTLEGGDPQQVFLVLSEIGREYVHQNVTRKLEEAEKSLDFLDKQLPDIQQRLERSEAEYYRYRNSRGTIDLGEEAKISLQQAAAARAKRLELQQKRQDMLVGFTAGHPLVQALEQQLAATNAEIARADSHVRGLPLMERELLRLNREMKLNSDLYGTLLNSAQQLRLVKAGKVSNVRLVDQPMLPKNPARPERGKVIGLALAAGLAIGLGYACLRRLLHQGIDTPAQLERLLGQRVVYASVPHSMAEQELDRHGVARLLACAAPADPAIENLRGLRTALHSVQPHLRNSIVQISAPHAGLGQSFITANLAALLALSGKRVLLVDADLRAGQLHRRFGRERAGGLTEVLAGRLPPARLIVPAGPERLDLLCTGALPPNPAEFLLHPGFAELLQNMAREYDWVLVDTPPLLAVSDPLASAALAGAVFLLAGAGVTTEADINEALKRLQQGGAATQGIVFNDSRRRPAAVAARPRWRLLGRSA</sequence>
<evidence type="ECO:0000256" key="15">
    <source>
        <dbReference type="SAM" id="Phobius"/>
    </source>
</evidence>
<dbReference type="InterPro" id="IPR032807">
    <property type="entry name" value="GNVR"/>
</dbReference>
<evidence type="ECO:0000256" key="1">
    <source>
        <dbReference type="ARBA" id="ARBA00004429"/>
    </source>
</evidence>
<dbReference type="InterPro" id="IPR050445">
    <property type="entry name" value="Bact_polysacc_biosynth/exp"/>
</dbReference>
<evidence type="ECO:0000313" key="19">
    <source>
        <dbReference type="EMBL" id="MYN11383.1"/>
    </source>
</evidence>
<dbReference type="CDD" id="cd05387">
    <property type="entry name" value="BY-kinase"/>
    <property type="match status" value="1"/>
</dbReference>
<dbReference type="GO" id="GO:0004713">
    <property type="term" value="F:protein tyrosine kinase activity"/>
    <property type="evidence" value="ECO:0007669"/>
    <property type="project" value="TreeGrafter"/>
</dbReference>
<evidence type="ECO:0000256" key="11">
    <source>
        <dbReference type="ARBA" id="ARBA00023136"/>
    </source>
</evidence>
<dbReference type="InterPro" id="IPR025669">
    <property type="entry name" value="AAA_dom"/>
</dbReference>
<evidence type="ECO:0000256" key="6">
    <source>
        <dbReference type="ARBA" id="ARBA00022692"/>
    </source>
</evidence>
<dbReference type="GO" id="GO:0005886">
    <property type="term" value="C:plasma membrane"/>
    <property type="evidence" value="ECO:0007669"/>
    <property type="project" value="UniProtKB-SubCell"/>
</dbReference>
<evidence type="ECO:0000256" key="5">
    <source>
        <dbReference type="ARBA" id="ARBA00022679"/>
    </source>
</evidence>
<dbReference type="Pfam" id="PF02706">
    <property type="entry name" value="Wzz"/>
    <property type="match status" value="1"/>
</dbReference>
<evidence type="ECO:0000256" key="8">
    <source>
        <dbReference type="ARBA" id="ARBA00022777"/>
    </source>
</evidence>
<dbReference type="PANTHER" id="PTHR32309">
    <property type="entry name" value="TYROSINE-PROTEIN KINASE"/>
    <property type="match status" value="1"/>
</dbReference>
<evidence type="ECO:0000256" key="9">
    <source>
        <dbReference type="ARBA" id="ARBA00022840"/>
    </source>
</evidence>
<dbReference type="Gene3D" id="3.40.50.300">
    <property type="entry name" value="P-loop containing nucleotide triphosphate hydrolases"/>
    <property type="match status" value="1"/>
</dbReference>
<evidence type="ECO:0000256" key="4">
    <source>
        <dbReference type="ARBA" id="ARBA00022519"/>
    </source>
</evidence>
<proteinExistence type="inferred from homology"/>
<comment type="caution">
    <text evidence="19">The sequence shown here is derived from an EMBL/GenBank/DDBJ whole genome shotgun (WGS) entry which is preliminary data.</text>
</comment>
<evidence type="ECO:0000256" key="14">
    <source>
        <dbReference type="SAM" id="Coils"/>
    </source>
</evidence>
<dbReference type="RefSeq" id="WP_161075646.1">
    <property type="nucleotide sequence ID" value="NZ_WWCU01000072.1"/>
</dbReference>
<dbReference type="EMBL" id="WWCU01000072">
    <property type="protein sequence ID" value="MYN11383.1"/>
    <property type="molecule type" value="Genomic_DNA"/>
</dbReference>
<feature type="domain" description="Polysaccharide chain length determinant N-terminal" evidence="16">
    <location>
        <begin position="31"/>
        <end position="121"/>
    </location>
</feature>
<keyword evidence="9" id="KW-0067">ATP-binding</keyword>
<comment type="subcellular location">
    <subcellularLocation>
        <location evidence="1">Cell inner membrane</location>
        <topology evidence="1">Multi-pass membrane protein</topology>
    </subcellularLocation>
</comment>
<evidence type="ECO:0000259" key="18">
    <source>
        <dbReference type="Pfam" id="PF13807"/>
    </source>
</evidence>
<keyword evidence="3" id="KW-1003">Cell membrane</keyword>
<evidence type="ECO:0000259" key="17">
    <source>
        <dbReference type="Pfam" id="PF13614"/>
    </source>
</evidence>
<dbReference type="Proteomes" id="UP000450676">
    <property type="component" value="Unassembled WGS sequence"/>
</dbReference>
<keyword evidence="12" id="KW-0829">Tyrosine-protein kinase</keyword>
<evidence type="ECO:0000256" key="10">
    <source>
        <dbReference type="ARBA" id="ARBA00022989"/>
    </source>
</evidence>
<feature type="domain" description="Tyrosine-protein kinase G-rich" evidence="18">
    <location>
        <begin position="403"/>
        <end position="482"/>
    </location>
</feature>